<dbReference type="Pfam" id="PF13965">
    <property type="entry name" value="SID-1_RNA_chan"/>
    <property type="match status" value="1"/>
</dbReference>
<dbReference type="Proteomes" id="UP000005237">
    <property type="component" value="Unassembled WGS sequence"/>
</dbReference>
<evidence type="ECO:0000313" key="10">
    <source>
        <dbReference type="EnsemblMetazoa" id="CJA14402.1"/>
    </source>
</evidence>
<feature type="transmembrane region" description="Helical" evidence="8">
    <location>
        <begin position="376"/>
        <end position="393"/>
    </location>
</feature>
<dbReference type="GO" id="GO:0005764">
    <property type="term" value="C:lysosome"/>
    <property type="evidence" value="ECO:0007669"/>
    <property type="project" value="TreeGrafter"/>
</dbReference>
<reference evidence="11" key="1">
    <citation type="submission" date="2010-08" db="EMBL/GenBank/DDBJ databases">
        <authorList>
            <consortium name="Caenorhabditis japonica Sequencing Consortium"/>
            <person name="Wilson R.K."/>
        </authorList>
    </citation>
    <scope>NUCLEOTIDE SEQUENCE [LARGE SCALE GENOMIC DNA]</scope>
    <source>
        <strain evidence="11">DF5081</strain>
    </source>
</reference>
<evidence type="ECO:0000256" key="8">
    <source>
        <dbReference type="SAM" id="Phobius"/>
    </source>
</evidence>
<dbReference type="InterPro" id="IPR025958">
    <property type="entry name" value="SID1_TM_fam"/>
</dbReference>
<dbReference type="GO" id="GO:0051033">
    <property type="term" value="F:RNA transmembrane transporter activity"/>
    <property type="evidence" value="ECO:0007669"/>
    <property type="project" value="TreeGrafter"/>
</dbReference>
<feature type="chain" id="PRO_5035929380" description="SID1 transmembrane family member 1" evidence="9">
    <location>
        <begin position="18"/>
        <end position="489"/>
    </location>
</feature>
<name>A0A8R1HYM8_CAEJA</name>
<keyword evidence="4 9" id="KW-0732">Signal</keyword>
<sequence length="489" mass="56401">MRLALFICLCFIKFVETQLPDVIPVKWDTDYTRKSERNSTLTIFQFVVPRKNSVGRVIMSSDDSSESNPLLVVFREKREILSLQIPLIADNYVYSKVSRTLCPFTNYEKGETFTVEVTSSQRVEYRFRAELVHNFWLTNNSKHEVTASASEPVFLRYDIPVNVDSVAVHVQSDSDTCMTVSIQKIECPVFDLPDNVNSIGMHQTMTKSTTIPVEREKLPSFYVVFVVNNNDDLCTEIASIKPKRPTKFPLRQKTFNVTIESSMKQSDYAIPIIFWAAILLIITIIVLLYHHLDGKWEQRFIAHVYERLEADAENARLSDFYDIKRMSEDDDLKDYDILTDCKDMMVVRAKSRLTVADLSMREHEVREKQYDAYKHVLVVLFIFYNITVVQLLINQASSSRQSGDLDLCTFNFQCARPLWNFVAFNNVYGALQTRSIRIVEDSATLATRECRKLRKRGRCFALISLNLTPNACEIHCSSGASLQRFIPSR</sequence>
<evidence type="ECO:0008006" key="12">
    <source>
        <dbReference type="Google" id="ProtNLM"/>
    </source>
</evidence>
<feature type="signal peptide" evidence="9">
    <location>
        <begin position="1"/>
        <end position="17"/>
    </location>
</feature>
<evidence type="ECO:0000256" key="2">
    <source>
        <dbReference type="ARBA" id="ARBA00006618"/>
    </source>
</evidence>
<evidence type="ECO:0000256" key="5">
    <source>
        <dbReference type="ARBA" id="ARBA00022989"/>
    </source>
</evidence>
<dbReference type="PANTHER" id="PTHR12185:SF14">
    <property type="entry name" value="CHOLESTEROL UPTAKE PROTEIN 1"/>
    <property type="match status" value="1"/>
</dbReference>
<feature type="transmembrane region" description="Helical" evidence="8">
    <location>
        <begin position="268"/>
        <end position="289"/>
    </location>
</feature>
<evidence type="ECO:0000313" key="11">
    <source>
        <dbReference type="Proteomes" id="UP000005237"/>
    </source>
</evidence>
<keyword evidence="3 8" id="KW-0812">Transmembrane</keyword>
<evidence type="ECO:0000256" key="1">
    <source>
        <dbReference type="ARBA" id="ARBA00004141"/>
    </source>
</evidence>
<dbReference type="EnsemblMetazoa" id="CJA14402.1">
    <property type="protein sequence ID" value="CJA14402.1"/>
    <property type="gene ID" value="WBGene00133606"/>
</dbReference>
<accession>A0A8R1HYM8</accession>
<evidence type="ECO:0000256" key="6">
    <source>
        <dbReference type="ARBA" id="ARBA00023136"/>
    </source>
</evidence>
<protein>
    <recommendedName>
        <fullName evidence="12">SID1 transmembrane family member 1</fullName>
    </recommendedName>
</protein>
<organism evidence="10 11">
    <name type="scientific">Caenorhabditis japonica</name>
    <dbReference type="NCBI Taxonomy" id="281687"/>
    <lineage>
        <taxon>Eukaryota</taxon>
        <taxon>Metazoa</taxon>
        <taxon>Ecdysozoa</taxon>
        <taxon>Nematoda</taxon>
        <taxon>Chromadorea</taxon>
        <taxon>Rhabditida</taxon>
        <taxon>Rhabditina</taxon>
        <taxon>Rhabditomorpha</taxon>
        <taxon>Rhabditoidea</taxon>
        <taxon>Rhabditidae</taxon>
        <taxon>Peloderinae</taxon>
        <taxon>Caenorhabditis</taxon>
    </lineage>
</organism>
<reference evidence="10" key="2">
    <citation type="submission" date="2022-06" db="UniProtKB">
        <authorList>
            <consortium name="EnsemblMetazoa"/>
        </authorList>
    </citation>
    <scope>IDENTIFICATION</scope>
    <source>
        <strain evidence="10">DF5081</strain>
    </source>
</reference>
<comment type="subcellular location">
    <subcellularLocation>
        <location evidence="1">Membrane</location>
        <topology evidence="1">Multi-pass membrane protein</topology>
    </subcellularLocation>
</comment>
<dbReference type="GO" id="GO:0003725">
    <property type="term" value="F:double-stranded RNA binding"/>
    <property type="evidence" value="ECO:0007669"/>
    <property type="project" value="TreeGrafter"/>
</dbReference>
<evidence type="ECO:0000256" key="4">
    <source>
        <dbReference type="ARBA" id="ARBA00022729"/>
    </source>
</evidence>
<keyword evidence="7" id="KW-0325">Glycoprotein</keyword>
<dbReference type="GO" id="GO:0005886">
    <property type="term" value="C:plasma membrane"/>
    <property type="evidence" value="ECO:0007669"/>
    <property type="project" value="TreeGrafter"/>
</dbReference>
<comment type="similarity">
    <text evidence="2">Belongs to the SID1 family.</text>
</comment>
<keyword evidence="6 8" id="KW-0472">Membrane</keyword>
<evidence type="ECO:0000256" key="9">
    <source>
        <dbReference type="SAM" id="SignalP"/>
    </source>
</evidence>
<evidence type="ECO:0000256" key="7">
    <source>
        <dbReference type="ARBA" id="ARBA00023180"/>
    </source>
</evidence>
<dbReference type="AlphaFoldDB" id="A0A8R1HYM8"/>
<proteinExistence type="inferred from homology"/>
<evidence type="ECO:0000256" key="3">
    <source>
        <dbReference type="ARBA" id="ARBA00022692"/>
    </source>
</evidence>
<dbReference type="PANTHER" id="PTHR12185">
    <property type="entry name" value="SID1 TRANSMEMBRANE FAMILY MEMEBER"/>
    <property type="match status" value="1"/>
</dbReference>
<keyword evidence="5 8" id="KW-1133">Transmembrane helix</keyword>
<keyword evidence="11" id="KW-1185">Reference proteome</keyword>